<feature type="transmembrane region" description="Helical" evidence="8">
    <location>
        <begin position="575"/>
        <end position="595"/>
    </location>
</feature>
<keyword evidence="12" id="KW-1185">Reference proteome</keyword>
<keyword evidence="5 8" id="KW-0472">Membrane</keyword>
<dbReference type="EMBL" id="CP108133">
    <property type="protein sequence ID" value="WTP51719.1"/>
    <property type="molecule type" value="Genomic_DNA"/>
</dbReference>
<keyword evidence="4 8" id="KW-1133">Transmembrane helix</keyword>
<feature type="transmembrane region" description="Helical" evidence="8">
    <location>
        <begin position="1151"/>
        <end position="1171"/>
    </location>
</feature>
<feature type="signal peptide" evidence="9">
    <location>
        <begin position="1"/>
        <end position="23"/>
    </location>
</feature>
<evidence type="ECO:0000313" key="12">
    <source>
        <dbReference type="Proteomes" id="UP001432166"/>
    </source>
</evidence>
<evidence type="ECO:0000256" key="3">
    <source>
        <dbReference type="ARBA" id="ARBA00022692"/>
    </source>
</evidence>
<feature type="region of interest" description="Disordered" evidence="7">
    <location>
        <begin position="660"/>
        <end position="697"/>
    </location>
</feature>
<accession>A0ABZ1JL11</accession>
<keyword evidence="9" id="KW-0732">Signal</keyword>
<feature type="transmembrane region" description="Helical" evidence="8">
    <location>
        <begin position="472"/>
        <end position="489"/>
    </location>
</feature>
<feature type="region of interest" description="Disordered" evidence="7">
    <location>
        <begin position="55"/>
        <end position="79"/>
    </location>
</feature>
<feature type="compositionally biased region" description="Low complexity" evidence="7">
    <location>
        <begin position="743"/>
        <end position="754"/>
    </location>
</feature>
<dbReference type="Proteomes" id="UP001432166">
    <property type="component" value="Chromosome"/>
</dbReference>
<feature type="transmembrane region" description="Helical" evidence="8">
    <location>
        <begin position="1050"/>
        <end position="1069"/>
    </location>
</feature>
<comment type="similarity">
    <text evidence="6">Belongs to the ABC-4 integral membrane protein family.</text>
</comment>
<feature type="transmembrane region" description="Helical" evidence="8">
    <location>
        <begin position="518"/>
        <end position="538"/>
    </location>
</feature>
<evidence type="ECO:0000259" key="10">
    <source>
        <dbReference type="Pfam" id="PF02687"/>
    </source>
</evidence>
<evidence type="ECO:0000256" key="2">
    <source>
        <dbReference type="ARBA" id="ARBA00022475"/>
    </source>
</evidence>
<evidence type="ECO:0000256" key="1">
    <source>
        <dbReference type="ARBA" id="ARBA00004651"/>
    </source>
</evidence>
<dbReference type="PANTHER" id="PTHR30572:SF4">
    <property type="entry name" value="ABC TRANSPORTER PERMEASE YTRF"/>
    <property type="match status" value="1"/>
</dbReference>
<feature type="region of interest" description="Disordered" evidence="7">
    <location>
        <begin position="741"/>
        <end position="762"/>
    </location>
</feature>
<feature type="transmembrane region" description="Helical" evidence="8">
    <location>
        <begin position="378"/>
        <end position="401"/>
    </location>
</feature>
<sequence>MRAHRLLLAAALLTVLLTTAVLATLTAYSGAIGDAALRHSLLDTSATAATAAGTTDTAGAADATGRTGAAGTADATGEADAQSAAATTLVVKADVPAEEREAADQAVRDGARRTFDGLPVTLRTLSRSGPYALPRSLQEPAARTEDPDLTHFAALDPSQVRTVEGRTPRAPGDLADGHEIEVALPETAARRLAVEPGARLTLVDRFDGPKVRVLVTGLYRPVRVTSPYWQLDDLHGRGVTKVDFTTYGPLLADPAVLTGSGSGRLVSSGPTAWLASADFSALTTGRIGALREAATTGPRTLLKSPALHGTTAVTTSLPEELERVERSLLVSRSTLLIVALQLALLAGYALLLVARLLSVERAGETRLLRARGASRGRVAALAALEASLLALPAAVCAPLLAGPLTRLLAGQGALSRIGLRLDTSAAAGAVWATAAAVALGCALAVTVPALTAREEGAAGGGRARSLPAPVRAGADIGLLVIAAVAYWRLSRQTSGAVTSTGPGRSAATPTDTLGIDPLLVAAPALALLAGTVLTLRLMPPVARLAERRAAGGRGLPTALAGWQFSRRPMRGAGPVLLLVLAVAMGMLAIGQGASWNRSQDDQADFLAGAPVRVLAGGEDGLSRAGLYTDLDGVSGAAPAMRTTLPLSGNRTAAVLALDTEGAGADSGEGSRDSSGDHSDGGSDDGSDGGSGSGDADALLLRGDLADEPAGRLLAGLGPGRAGSVGATLPKDSTRLELELRIRASAQPPDSGSDPDPAPYRSKMTADVTLTLEDRYGTPYRMSAGELPADGKAHRLTVRLAQAERAPSDRAAEPLSLTGAQLDMSQPTGRAEEHRLSVDQLTATTSDGTRRRLTAPPSWLVTSHNNQTTADPKAGNTPTGPDVESERPLTVTYGTGYIPRETPWETSSVTIRLQAERPAAPEVEAVATDDFLKAAGAREGERLDVPFGGSAVPVRIVESVRALPTTEGTDATRSSGGALLVDLRSVNRVLEERYGESVAPTEWWLRTEPGAAARVAAQLRERPDVEPSQVVVRDEIAERLRDDPFGAGPEAAFAAASVVAAALAAVGFAVSTAGSLRERGAEFALLRALGAPRRQLARLVAAEQGVLVALALVVGVALGAVLTRAVVPLIVLTSRATRPVPEVLVELPLARVAFLLAGLVVAPLIVTVVLVLRRGDSASSLRSLRSLHEQGGE</sequence>
<feature type="compositionally biased region" description="Polar residues" evidence="7">
    <location>
        <begin position="859"/>
        <end position="869"/>
    </location>
</feature>
<dbReference type="RefSeq" id="WP_328938512.1">
    <property type="nucleotide sequence ID" value="NZ_CP108133.1"/>
</dbReference>
<dbReference type="PANTHER" id="PTHR30572">
    <property type="entry name" value="MEMBRANE COMPONENT OF TRANSPORTER-RELATED"/>
    <property type="match status" value="1"/>
</dbReference>
<comment type="subcellular location">
    <subcellularLocation>
        <location evidence="1">Cell membrane</location>
        <topology evidence="1">Multi-pass membrane protein</topology>
    </subcellularLocation>
</comment>
<feature type="chain" id="PRO_5046291140" evidence="9">
    <location>
        <begin position="24"/>
        <end position="1192"/>
    </location>
</feature>
<evidence type="ECO:0000256" key="7">
    <source>
        <dbReference type="SAM" id="MobiDB-lite"/>
    </source>
</evidence>
<evidence type="ECO:0000256" key="9">
    <source>
        <dbReference type="SAM" id="SignalP"/>
    </source>
</evidence>
<dbReference type="InterPro" id="IPR050250">
    <property type="entry name" value="Macrolide_Exporter_MacB"/>
</dbReference>
<proteinExistence type="inferred from homology"/>
<reference evidence="11" key="1">
    <citation type="submission" date="2022-10" db="EMBL/GenBank/DDBJ databases">
        <title>The complete genomes of actinobacterial strains from the NBC collection.</title>
        <authorList>
            <person name="Joergensen T.S."/>
            <person name="Alvarez Arevalo M."/>
            <person name="Sterndorff E.B."/>
            <person name="Faurdal D."/>
            <person name="Vuksanovic O."/>
            <person name="Mourched A.-S."/>
            <person name="Charusanti P."/>
            <person name="Shaw S."/>
            <person name="Blin K."/>
            <person name="Weber T."/>
        </authorList>
    </citation>
    <scope>NUCLEOTIDE SEQUENCE</scope>
    <source>
        <strain evidence="11">NBC_00189</strain>
    </source>
</reference>
<feature type="transmembrane region" description="Helical" evidence="8">
    <location>
        <begin position="335"/>
        <end position="357"/>
    </location>
</feature>
<dbReference type="Pfam" id="PF02687">
    <property type="entry name" value="FtsX"/>
    <property type="match status" value="2"/>
</dbReference>
<evidence type="ECO:0000256" key="8">
    <source>
        <dbReference type="SAM" id="Phobius"/>
    </source>
</evidence>
<gene>
    <name evidence="11" type="ORF">OG288_27510</name>
</gene>
<evidence type="ECO:0000256" key="4">
    <source>
        <dbReference type="ARBA" id="ARBA00022989"/>
    </source>
</evidence>
<protein>
    <submittedName>
        <fullName evidence="11">ABC transporter permease</fullName>
    </submittedName>
</protein>
<feature type="transmembrane region" description="Helical" evidence="8">
    <location>
        <begin position="429"/>
        <end position="451"/>
    </location>
</feature>
<feature type="compositionally biased region" description="Basic and acidic residues" evidence="7">
    <location>
        <begin position="668"/>
        <end position="680"/>
    </location>
</feature>
<feature type="domain" description="ABC3 transporter permease C-terminal" evidence="10">
    <location>
        <begin position="1054"/>
        <end position="1172"/>
    </location>
</feature>
<name>A0ABZ1JL11_9ACTN</name>
<keyword evidence="2" id="KW-1003">Cell membrane</keyword>
<feature type="domain" description="ABC3 transporter permease C-terminal" evidence="10">
    <location>
        <begin position="337"/>
        <end position="452"/>
    </location>
</feature>
<feature type="region of interest" description="Disordered" evidence="7">
    <location>
        <begin position="801"/>
        <end position="886"/>
    </location>
</feature>
<evidence type="ECO:0000256" key="5">
    <source>
        <dbReference type="ARBA" id="ARBA00023136"/>
    </source>
</evidence>
<dbReference type="InterPro" id="IPR003838">
    <property type="entry name" value="ABC3_permease_C"/>
</dbReference>
<evidence type="ECO:0000256" key="6">
    <source>
        <dbReference type="ARBA" id="ARBA00038076"/>
    </source>
</evidence>
<keyword evidence="3 8" id="KW-0812">Transmembrane</keyword>
<evidence type="ECO:0000313" key="11">
    <source>
        <dbReference type="EMBL" id="WTP51719.1"/>
    </source>
</evidence>
<organism evidence="11 12">
    <name type="scientific">Streptomyces tauricus</name>
    <dbReference type="NCBI Taxonomy" id="68274"/>
    <lineage>
        <taxon>Bacteria</taxon>
        <taxon>Bacillati</taxon>
        <taxon>Actinomycetota</taxon>
        <taxon>Actinomycetes</taxon>
        <taxon>Kitasatosporales</taxon>
        <taxon>Streptomycetaceae</taxon>
        <taxon>Streptomyces</taxon>
        <taxon>Streptomyces aurantiacus group</taxon>
    </lineage>
</organism>
<feature type="transmembrane region" description="Helical" evidence="8">
    <location>
        <begin position="1105"/>
        <end position="1131"/>
    </location>
</feature>